<keyword evidence="4" id="KW-0645">Protease</keyword>
<dbReference type="EMBL" id="AYSO01000020">
    <property type="protein sequence ID" value="KIE44899.1"/>
    <property type="molecule type" value="Genomic_DNA"/>
</dbReference>
<dbReference type="Proteomes" id="UP000031366">
    <property type="component" value="Unassembled WGS sequence"/>
</dbReference>
<dbReference type="InterPro" id="IPR012500">
    <property type="entry name" value="Toxin_trans"/>
</dbReference>
<reference evidence="16 17" key="1">
    <citation type="journal article" date="2015" name="Infect. Genet. Evol.">
        <title>Genomic sequences of six botulinum neurotoxin-producing strains representing three clostridial species illustrate the mobility and diversity of botulinum neurotoxin genes.</title>
        <authorList>
            <person name="Smith T.J."/>
            <person name="Hill K.K."/>
            <person name="Xie G."/>
            <person name="Foley B.T."/>
            <person name="Williamson C.H."/>
            <person name="Foster J.T."/>
            <person name="Johnson S.L."/>
            <person name="Chertkov O."/>
            <person name="Teshima H."/>
            <person name="Gibbons H.S."/>
            <person name="Johnsky L.A."/>
            <person name="Karavis M.A."/>
            <person name="Smith L.A."/>
        </authorList>
    </citation>
    <scope>NUCLEOTIDE SEQUENCE [LARGE SCALE GENOMIC DNA]</scope>
    <source>
        <strain evidence="16 17">CDC 2741</strain>
    </source>
</reference>
<proteinExistence type="inferred from homology"/>
<name>A0A0C1TVZ1_9CLOT</name>
<keyword evidence="7 16" id="KW-0378">Hydrolase</keyword>
<evidence type="ECO:0000256" key="10">
    <source>
        <dbReference type="ARBA" id="ARBA00023049"/>
    </source>
</evidence>
<dbReference type="GO" id="GO:0005576">
    <property type="term" value="C:extracellular region"/>
    <property type="evidence" value="ECO:0007669"/>
    <property type="project" value="InterPro"/>
</dbReference>
<protein>
    <submittedName>
        <fullName evidence="16">Botulinum neurotoxin type G</fullName>
        <ecNumber evidence="16">3.4.24.69</ecNumber>
    </submittedName>
</protein>
<dbReference type="SMR" id="A0A0C1TVZ1"/>
<dbReference type="Pfam" id="PF07953">
    <property type="entry name" value="Toxin_R_bind_N"/>
    <property type="match status" value="1"/>
</dbReference>
<evidence type="ECO:0000256" key="4">
    <source>
        <dbReference type="ARBA" id="ARBA00022670"/>
    </source>
</evidence>
<dbReference type="InterPro" id="IPR000395">
    <property type="entry name" value="Bot/tetX_LC"/>
</dbReference>
<keyword evidence="8" id="KW-0862">Zinc</keyword>
<comment type="caution">
    <text evidence="16">The sequence shown here is derived from an EMBL/GenBank/DDBJ whole genome shotgun (WGS) entry which is preliminary data.</text>
</comment>
<evidence type="ECO:0000259" key="13">
    <source>
        <dbReference type="Pfam" id="PF07951"/>
    </source>
</evidence>
<dbReference type="InterPro" id="IPR011065">
    <property type="entry name" value="Kunitz_inhibitor_STI-like_sf"/>
</dbReference>
<evidence type="ECO:0000256" key="2">
    <source>
        <dbReference type="ARBA" id="ARBA00007113"/>
    </source>
</evidence>
<dbReference type="SUPFAM" id="SSF55486">
    <property type="entry name" value="Metalloproteases ('zincins'), catalytic domain"/>
    <property type="match status" value="1"/>
</dbReference>
<dbReference type="InterPro" id="IPR013320">
    <property type="entry name" value="ConA-like_dom_sf"/>
</dbReference>
<evidence type="ECO:0000256" key="3">
    <source>
        <dbReference type="ARBA" id="ARBA00022656"/>
    </source>
</evidence>
<dbReference type="EC" id="3.4.24.69" evidence="16"/>
<evidence type="ECO:0000256" key="7">
    <source>
        <dbReference type="ARBA" id="ARBA00022801"/>
    </source>
</evidence>
<dbReference type="OrthoDB" id="1936604at2"/>
<feature type="domain" description="Botulinum/Tetanus toxin catalytic chain" evidence="12">
    <location>
        <begin position="6"/>
        <end position="416"/>
    </location>
</feature>
<dbReference type="Pfam" id="PF01742">
    <property type="entry name" value="Peptidase_M27"/>
    <property type="match status" value="1"/>
</dbReference>
<dbReference type="InterPro" id="IPR036248">
    <property type="entry name" value="Clostridium_toxin_transloc"/>
</dbReference>
<evidence type="ECO:0000259" key="12">
    <source>
        <dbReference type="Pfam" id="PF01742"/>
    </source>
</evidence>
<sequence>MPVNIKNFNYNDPINNDDIIMMEPFNDPGPGTYYKAFRIIDRIWIVPERFTYGFQPDQFNASTGVFSKDVYEYYDPTYLKTDAEKDKFLKTMIKLFNRINSKPSGQRLLDMIVDAIPYLGNASTPPDKFAANVANVSINKKIIQPGAEDQIKGLMTNLIIFGPGPVLSDNFTDSMIMNGHSPISEGFGARMMIRFCPSCLNVFNNVQENKDTSIFSRRAYFADPALTLMHELIHVLHGLYGIKISNLPITPNTKEFFMQHSDPVQAEELYTFGGHDPSVISPSTDMNIYNKALQNFQDIANRLNIVSSAQGSGIDISLYKQIYKNKYDFVEDPNGKYSVDKDKFDKLYKALMFGFTETNLAGEYGIKTRYSYFSEYLPPIKTEKLLDNTIYTQNEGFNIASKNLKTEFNGQNKAVNKEAYEEISLEHLVIYRIAMCKPVMYKNTGKSEQCIIVNNEDLFFIANKDSFSKDLAKAETIAYNTQNNTIENNFSIDQLILDNDLSSGIDLPNENTEPFTNFDDIDIPVYIKQSALKKIFVDGDSLFEYLHAQTFPSNIENLQLTNSLNDALRNNNKVYTFFSTNLVEKANTVVGASLFVNWVKGVIDDFTSESTQKSTIDKVSDVSIIIPYIGPALNVGNETAKENFKNAFEIGGAAILMEFIPELIVPIVGFFTLESYVGNKGHIIMTISNALKKRDQKWTDMYGLIVSQWLSTVNTQFYTIKERMYNALNNQSQAIEKIIEDQYNRYSEEDKMNINIDFNDIDFKLNQSINLAINNIDDFINQCSISYLMNRMIPLAVKKLKDFDDNLKRDLLEYIDTNELYLLDEVNILKSKVNRHLKDSIPFDLSLYTKDTILIQVFNNYISNISSNAILSLSYRGGRLIDSSGYGATMNVGSDVIFNDIGNGQFKLNNSENSNITAHQSKFVVYDSMFDNFSINFWVRTPKYNNNDIQTYLQNEYTIISCIKNDSGWKVSIKGNRIIWTLIDVNAKSKSIFFEYSIKDNISDYINKWFSITITNDRLGNANIYINGSLKKSEKILNLDRINSSNDIDFKLINCTDTTKFVWIKDFNIFGRELNATEVSSLYWIQSSTNTLKDFWGNPLRYDTQYYLFNQGMQNIYIKYFSKASMGETAPRTNFNNAAINYQNLYLGLRFIIKKASNSRNINNDNIVREGDYIYLNIDNISDESYRVYVLVNSKEIQTQLFLAPINDDPTFYDVLQIKKYYEKTTYNCQILCEKDTKTFGLFGIGKFVKDYGYVWDTYDNYFCISQWYLRRISENINKLRLGCNWQFIPVDEGWTE</sequence>
<evidence type="ECO:0000256" key="9">
    <source>
        <dbReference type="ARBA" id="ARBA00023026"/>
    </source>
</evidence>
<evidence type="ECO:0000256" key="8">
    <source>
        <dbReference type="ARBA" id="ARBA00022833"/>
    </source>
</evidence>
<dbReference type="GO" id="GO:0090729">
    <property type="term" value="F:toxin activity"/>
    <property type="evidence" value="ECO:0007669"/>
    <property type="project" value="UniProtKB-KW"/>
</dbReference>
<keyword evidence="11" id="KW-1015">Disulfide bond</keyword>
<evidence type="ECO:0000256" key="11">
    <source>
        <dbReference type="ARBA" id="ARBA00023157"/>
    </source>
</evidence>
<feature type="domain" description="Clostridium neurotoxin receptor binding N-terminal" evidence="15">
    <location>
        <begin position="878"/>
        <end position="1074"/>
    </location>
</feature>
<keyword evidence="17" id="KW-1185">Reference proteome</keyword>
<keyword evidence="3" id="KW-0800">Toxin</keyword>
<accession>A0A0C1TVZ1</accession>
<dbReference type="Gene3D" id="3.90.1240.10">
    <property type="entry name" value="Metalloproteases ('zincins'), catalytic domain like"/>
    <property type="match status" value="1"/>
</dbReference>
<gene>
    <name evidence="16" type="primary">botG</name>
    <name evidence="16" type="ORF">U732_108</name>
</gene>
<dbReference type="CDD" id="cd23394">
    <property type="entry name" value="Toxin_R_bind_C_BoNTG"/>
    <property type="match status" value="1"/>
</dbReference>
<keyword evidence="5 16" id="KW-0528">Neurotoxin</keyword>
<dbReference type="SUPFAM" id="SSF50386">
    <property type="entry name" value="STI-like"/>
    <property type="match status" value="1"/>
</dbReference>
<dbReference type="InterPro" id="IPR013104">
    <property type="entry name" value="Toxin_rcpt-bd_C"/>
</dbReference>
<evidence type="ECO:0000256" key="6">
    <source>
        <dbReference type="ARBA" id="ARBA00022723"/>
    </source>
</evidence>
<keyword evidence="9" id="KW-0843">Virulence</keyword>
<organism evidence="16 17">
    <name type="scientific">Clostridium argentinense CDC 2741</name>
    <dbReference type="NCBI Taxonomy" id="1418104"/>
    <lineage>
        <taxon>Bacteria</taxon>
        <taxon>Bacillati</taxon>
        <taxon>Bacillota</taxon>
        <taxon>Clostridia</taxon>
        <taxon>Eubacteriales</taxon>
        <taxon>Clostridiaceae</taxon>
        <taxon>Clostridium</taxon>
    </lineage>
</organism>
<dbReference type="InterPro" id="IPR012928">
    <property type="entry name" value="Toxin_rcpt-bd_N"/>
</dbReference>
<comment type="similarity">
    <text evidence="2">Belongs to the peptidase M27 family.</text>
</comment>
<dbReference type="Gene3D" id="1.20.1120.10">
    <property type="entry name" value="Clostridium botulinum neurotoxin b, 'coiled-coil' domain"/>
    <property type="match status" value="1"/>
</dbReference>
<comment type="cofactor">
    <cofactor evidence="1">
        <name>Zn(2+)</name>
        <dbReference type="ChEBI" id="CHEBI:29105"/>
    </cofactor>
</comment>
<dbReference type="RefSeq" id="WP_039635782.1">
    <property type="nucleotide sequence ID" value="NZ_AYSO01000020.1"/>
</dbReference>
<evidence type="ECO:0000256" key="1">
    <source>
        <dbReference type="ARBA" id="ARBA00001947"/>
    </source>
</evidence>
<keyword evidence="6" id="KW-0479">Metal-binding</keyword>
<dbReference type="SUPFAM" id="SSF49899">
    <property type="entry name" value="Concanavalin A-like lectins/glucanases"/>
    <property type="match status" value="1"/>
</dbReference>
<dbReference type="Pfam" id="PF07951">
    <property type="entry name" value="Toxin_R_bind_C"/>
    <property type="match status" value="1"/>
</dbReference>
<evidence type="ECO:0000256" key="5">
    <source>
        <dbReference type="ARBA" id="ARBA00022699"/>
    </source>
</evidence>
<dbReference type="Gene3D" id="2.60.120.200">
    <property type="match status" value="1"/>
</dbReference>
<dbReference type="GO" id="GO:0004222">
    <property type="term" value="F:metalloendopeptidase activity"/>
    <property type="evidence" value="ECO:0007669"/>
    <property type="project" value="UniProtKB-EC"/>
</dbReference>
<evidence type="ECO:0000313" key="16">
    <source>
        <dbReference type="EMBL" id="KIE44899.1"/>
    </source>
</evidence>
<dbReference type="Pfam" id="PF07952">
    <property type="entry name" value="Toxin_trans"/>
    <property type="match status" value="1"/>
</dbReference>
<feature type="domain" description="Clostridium neurotoxin translocation" evidence="14">
    <location>
        <begin position="542"/>
        <end position="847"/>
    </location>
</feature>
<dbReference type="GO" id="GO:0006508">
    <property type="term" value="P:proteolysis"/>
    <property type="evidence" value="ECO:0007669"/>
    <property type="project" value="UniProtKB-KW"/>
</dbReference>
<dbReference type="Gene3D" id="2.80.10.50">
    <property type="match status" value="1"/>
</dbReference>
<evidence type="ECO:0000259" key="15">
    <source>
        <dbReference type="Pfam" id="PF07953"/>
    </source>
</evidence>
<keyword evidence="10" id="KW-0482">Metalloprotease</keyword>
<dbReference type="SUPFAM" id="SSF58091">
    <property type="entry name" value="Clostridium neurotoxins, 'coiled-coil' domain"/>
    <property type="match status" value="1"/>
</dbReference>
<dbReference type="GO" id="GO:0008270">
    <property type="term" value="F:zinc ion binding"/>
    <property type="evidence" value="ECO:0007669"/>
    <property type="project" value="InterPro"/>
</dbReference>
<dbReference type="GO" id="GO:0008320">
    <property type="term" value="F:protein transmembrane transporter activity"/>
    <property type="evidence" value="ECO:0007669"/>
    <property type="project" value="InterPro"/>
</dbReference>
<dbReference type="FunFam" id="3.90.1240.10:FF:000001">
    <property type="entry name" value="Botulinum neurotoxin type B"/>
    <property type="match status" value="1"/>
</dbReference>
<feature type="domain" description="Clostridium neurotoxin receptor-binding C-terminal" evidence="13">
    <location>
        <begin position="1085"/>
        <end position="1297"/>
    </location>
</feature>
<evidence type="ECO:0000259" key="14">
    <source>
        <dbReference type="Pfam" id="PF07952"/>
    </source>
</evidence>
<evidence type="ECO:0000313" key="17">
    <source>
        <dbReference type="Proteomes" id="UP000031366"/>
    </source>
</evidence>
<dbReference type="PRINTS" id="PR00760">
    <property type="entry name" value="BONTOXILYSIN"/>
</dbReference>